<accession>A0A127B9B9</accession>
<proteinExistence type="predicted"/>
<dbReference type="NCBIfam" id="NF040682">
    <property type="entry name" value="PorA_Arch"/>
    <property type="match status" value="1"/>
</dbReference>
<dbReference type="GO" id="GO:0006979">
    <property type="term" value="P:response to oxidative stress"/>
    <property type="evidence" value="ECO:0007669"/>
    <property type="project" value="TreeGrafter"/>
</dbReference>
<dbReference type="EMBL" id="CP010835">
    <property type="protein sequence ID" value="AMM53888.1"/>
    <property type="molecule type" value="Genomic_DNA"/>
</dbReference>
<dbReference type="PATRIC" id="fig|1609559.3.peg.1014"/>
<dbReference type="InterPro" id="IPR033412">
    <property type="entry name" value="PFOR_II"/>
</dbReference>
<comment type="catalytic activity">
    <reaction evidence="7">
        <text>2 oxidized [2Fe-2S]-[ferredoxin] + pyruvate + CoA = 2 reduced [2Fe-2S]-[ferredoxin] + acetyl-CoA + CO2 + H(+)</text>
        <dbReference type="Rhea" id="RHEA:12765"/>
        <dbReference type="Rhea" id="RHEA-COMP:10000"/>
        <dbReference type="Rhea" id="RHEA-COMP:10001"/>
        <dbReference type="ChEBI" id="CHEBI:15361"/>
        <dbReference type="ChEBI" id="CHEBI:15378"/>
        <dbReference type="ChEBI" id="CHEBI:16526"/>
        <dbReference type="ChEBI" id="CHEBI:33737"/>
        <dbReference type="ChEBI" id="CHEBI:33738"/>
        <dbReference type="ChEBI" id="CHEBI:57287"/>
        <dbReference type="ChEBI" id="CHEBI:57288"/>
        <dbReference type="EC" id="1.2.7.1"/>
    </reaction>
</comment>
<evidence type="ECO:0000256" key="7">
    <source>
        <dbReference type="ARBA" id="ARBA00049357"/>
    </source>
</evidence>
<feature type="domain" description="Pyruvate:ferredoxin oxidoreductase core" evidence="9">
    <location>
        <begin position="262"/>
        <end position="364"/>
    </location>
</feature>
<evidence type="ECO:0000256" key="3">
    <source>
        <dbReference type="ARBA" id="ARBA00023002"/>
    </source>
</evidence>
<protein>
    <recommendedName>
        <fullName evidence="4">Pyruvate synthase subunit PorA</fullName>
        <ecNumber evidence="2">1.2.7.1</ecNumber>
    </recommendedName>
    <alternativeName>
        <fullName evidence="6">Pyruvate oxidoreductase alpha chain</fullName>
    </alternativeName>
    <alternativeName>
        <fullName evidence="5">Pyruvic-ferredoxin oxidoreductase subunit alpha</fullName>
    </alternativeName>
</protein>
<dbReference type="EC" id="1.2.7.1" evidence="2"/>
<dbReference type="Gene3D" id="3.40.50.920">
    <property type="match status" value="1"/>
</dbReference>
<dbReference type="InterPro" id="IPR002880">
    <property type="entry name" value="Pyrv_Fd/Flavodoxin_OxRdtase_N"/>
</dbReference>
<dbReference type="InterPro" id="IPR009014">
    <property type="entry name" value="Transketo_C/PFOR_II"/>
</dbReference>
<dbReference type="GO" id="GO:0019164">
    <property type="term" value="F:pyruvate synthase activity"/>
    <property type="evidence" value="ECO:0007669"/>
    <property type="project" value="UniProtKB-EC"/>
</dbReference>
<comment type="subunit">
    <text evidence="1">Heterotetramer of one alpha, one beta, one delta and one gamma chain.</text>
</comment>
<evidence type="ECO:0000313" key="10">
    <source>
        <dbReference type="EMBL" id="AMM53888.1"/>
    </source>
</evidence>
<feature type="domain" description="Pyruvate flavodoxin/ferredoxin oxidoreductase pyrimidine binding" evidence="8">
    <location>
        <begin position="16"/>
        <end position="239"/>
    </location>
</feature>
<dbReference type="AlphaFoldDB" id="A0A127B9B9"/>
<name>A0A127B9B9_9EURY</name>
<dbReference type="Pfam" id="PF01855">
    <property type="entry name" value="POR_N"/>
    <property type="match status" value="1"/>
</dbReference>
<dbReference type="InterPro" id="IPR050722">
    <property type="entry name" value="Pyruvate:ferred/Flavod_OxRd"/>
</dbReference>
<dbReference type="OrthoDB" id="372068at2157"/>
<dbReference type="PANTHER" id="PTHR32154:SF0">
    <property type="entry name" value="PYRUVATE-FLAVODOXIN OXIDOREDUCTASE-RELATED"/>
    <property type="match status" value="1"/>
</dbReference>
<reference evidence="11" key="1">
    <citation type="submission" date="2015-02" db="EMBL/GenBank/DDBJ databases">
        <title>Pyrococcus kukulkanii sp. nov., a novel hyperthermophilic archaeon isolated from a deep-sea hydrothermal vent at the Guaymas Basin.</title>
        <authorList>
            <person name="Oger P.M."/>
            <person name="Callac N."/>
            <person name="Jebbar M."/>
            <person name="Godfroy A."/>
        </authorList>
    </citation>
    <scope>NUCLEOTIDE SEQUENCE [LARGE SCALE GENOMIC DNA]</scope>
    <source>
        <strain evidence="11">NCB100</strain>
    </source>
</reference>
<keyword evidence="10" id="KW-0670">Pyruvate</keyword>
<dbReference type="FunFam" id="3.40.50.970:FF:000012">
    <property type="entry name" value="Pyruvate:ferredoxin (Flavodoxin) oxidoreductase"/>
    <property type="match status" value="1"/>
</dbReference>
<dbReference type="SUPFAM" id="SSF52518">
    <property type="entry name" value="Thiamin diphosphate-binding fold (THDP-binding)"/>
    <property type="match status" value="1"/>
</dbReference>
<dbReference type="InterPro" id="IPR053390">
    <property type="entry name" value="Pyruvate_synthase_PorA"/>
</dbReference>
<sequence>MPIRTVMKANEAAAWAAKLAKPKVIAAFPITPSTLVPEKISEFVANGELDAEFIKVESEHSAISALVGAAAAGVRTFTATASQGLALMHEVLFIAAGMRLPIVMAIGNRSLSAPINIWNDWQDSISQRDTGWMQFYAENNQEALDLILLAYKVAEDERVLLPAMVGFDAFILTHTVEPVEIPDQEVVDEFLGEYEPKHAYVDPHRPITQGTLAFPAHYMETRYLVWEAMERAKKVIDEAFAEFEKKFGRKYQKIEEYKTEDADIIFVTMGSLAGTLKEWVDKKREEGYKVGAAKMTVYRPFPVEEIRELAKKTKVLAFIEKNISMGLYGAVFTDASAALINESEKPILLDFIAGLGGRDVTFDQLDEALSIAKKALEEGKVEKPISWIGLRKELL</sequence>
<evidence type="ECO:0000259" key="8">
    <source>
        <dbReference type="Pfam" id="PF01855"/>
    </source>
</evidence>
<evidence type="ECO:0000256" key="4">
    <source>
        <dbReference type="ARBA" id="ARBA00044787"/>
    </source>
</evidence>
<dbReference type="GeneID" id="28491143"/>
<dbReference type="RefSeq" id="WP_068321745.1">
    <property type="nucleotide sequence ID" value="NZ_CP010835.1"/>
</dbReference>
<evidence type="ECO:0000256" key="6">
    <source>
        <dbReference type="ARBA" id="ARBA00044814"/>
    </source>
</evidence>
<dbReference type="PANTHER" id="PTHR32154">
    <property type="entry name" value="PYRUVATE-FLAVODOXIN OXIDOREDUCTASE-RELATED"/>
    <property type="match status" value="1"/>
</dbReference>
<evidence type="ECO:0000256" key="1">
    <source>
        <dbReference type="ARBA" id="ARBA00011595"/>
    </source>
</evidence>
<evidence type="ECO:0000256" key="5">
    <source>
        <dbReference type="ARBA" id="ARBA00044811"/>
    </source>
</evidence>
<dbReference type="CDD" id="cd07034">
    <property type="entry name" value="TPP_PYR_PFOR_IOR-alpha_like"/>
    <property type="match status" value="1"/>
</dbReference>
<evidence type="ECO:0000259" key="9">
    <source>
        <dbReference type="Pfam" id="PF17147"/>
    </source>
</evidence>
<dbReference type="SUPFAM" id="SSF52922">
    <property type="entry name" value="TK C-terminal domain-like"/>
    <property type="match status" value="1"/>
</dbReference>
<gene>
    <name evidence="10" type="primary">porA</name>
    <name evidence="10" type="ORF">TQ32_04870</name>
</gene>
<dbReference type="STRING" id="1609559.TQ32_04870"/>
<dbReference type="Proteomes" id="UP000070587">
    <property type="component" value="Chromosome"/>
</dbReference>
<dbReference type="KEGG" id="pyc:TQ32_04870"/>
<keyword evidence="3" id="KW-0560">Oxidoreductase</keyword>
<organism evidence="10 11">
    <name type="scientific">Pyrococcus kukulkanii</name>
    <dbReference type="NCBI Taxonomy" id="1609559"/>
    <lineage>
        <taxon>Archaea</taxon>
        <taxon>Methanobacteriati</taxon>
        <taxon>Methanobacteriota</taxon>
        <taxon>Thermococci</taxon>
        <taxon>Thermococcales</taxon>
        <taxon>Thermococcaceae</taxon>
        <taxon>Pyrococcus</taxon>
    </lineage>
</organism>
<reference evidence="10 11" key="2">
    <citation type="journal article" date="2016" name="Int. J. Syst. Evol. Microbiol.">
        <title>Pyrococcus kukulkanii sp. nov., a hyperthermophilic, piezophilic archaeon isolated from a deep-sea hydrothermal vent.</title>
        <authorList>
            <person name="Callac N."/>
            <person name="Oger P."/>
            <person name="Lesongeur F."/>
            <person name="Rattray J.E."/>
            <person name="Vannier P."/>
            <person name="Michoud G."/>
            <person name="Beauverger M."/>
            <person name="Gayet N."/>
            <person name="Rouxel O."/>
            <person name="Jebbar M."/>
            <person name="Godfroy A."/>
        </authorList>
    </citation>
    <scope>NUCLEOTIDE SEQUENCE [LARGE SCALE GENOMIC DNA]</scope>
    <source>
        <strain evidence="10 11">NCB100</strain>
    </source>
</reference>
<evidence type="ECO:0000256" key="2">
    <source>
        <dbReference type="ARBA" id="ARBA00012822"/>
    </source>
</evidence>
<dbReference type="FunFam" id="3.40.50.920:FF:000010">
    <property type="entry name" value="Pyruvate ferredoxin oxidoreductase, alpha subunit"/>
    <property type="match status" value="1"/>
</dbReference>
<evidence type="ECO:0000313" key="11">
    <source>
        <dbReference type="Proteomes" id="UP000070587"/>
    </source>
</evidence>
<dbReference type="Gene3D" id="3.40.50.970">
    <property type="match status" value="1"/>
</dbReference>
<dbReference type="InterPro" id="IPR029061">
    <property type="entry name" value="THDP-binding"/>
</dbReference>
<dbReference type="Pfam" id="PF17147">
    <property type="entry name" value="PFOR_II"/>
    <property type="match status" value="1"/>
</dbReference>
<dbReference type="NCBIfam" id="NF006233">
    <property type="entry name" value="PRK08367.1"/>
    <property type="match status" value="1"/>
</dbReference>